<dbReference type="EMBL" id="BJWK01000017">
    <property type="protein sequence ID" value="GEM11852.1"/>
    <property type="molecule type" value="Genomic_DNA"/>
</dbReference>
<dbReference type="GO" id="GO:0000445">
    <property type="term" value="C:THO complex part of transcription export complex"/>
    <property type="evidence" value="ECO:0007669"/>
    <property type="project" value="TreeGrafter"/>
</dbReference>
<dbReference type="PANTHER" id="PTHR21597:SF0">
    <property type="entry name" value="THO COMPLEX SUBUNIT 2"/>
    <property type="match status" value="1"/>
</dbReference>
<reference evidence="9 10" key="1">
    <citation type="submission" date="2019-07" db="EMBL/GenBank/DDBJ databases">
        <title>Rhodotorula toruloides NBRC10032 genome sequencing.</title>
        <authorList>
            <person name="Shida Y."/>
            <person name="Takaku H."/>
            <person name="Ogasawara W."/>
            <person name="Mori K."/>
        </authorList>
    </citation>
    <scope>NUCLEOTIDE SEQUENCE [LARGE SCALE GENOMIC DNA]</scope>
    <source>
        <strain evidence="9 10">NBRC10032</strain>
    </source>
</reference>
<evidence type="ECO:0000259" key="6">
    <source>
        <dbReference type="Pfam" id="PF11262"/>
    </source>
</evidence>
<comment type="caution">
    <text evidence="9">The sequence shown here is derived from an EMBL/GenBank/DDBJ whole genome shotgun (WGS) entry which is preliminary data.</text>
</comment>
<feature type="domain" description="THO complex subunitTHOC2 C-terminal" evidence="6">
    <location>
        <begin position="1130"/>
        <end position="1432"/>
    </location>
</feature>
<feature type="compositionally biased region" description="Low complexity" evidence="5">
    <location>
        <begin position="1458"/>
        <end position="1491"/>
    </location>
</feature>
<evidence type="ECO:0000256" key="2">
    <source>
        <dbReference type="ARBA" id="ARBA00007857"/>
    </source>
</evidence>
<feature type="region of interest" description="Disordered" evidence="5">
    <location>
        <begin position="455"/>
        <end position="483"/>
    </location>
</feature>
<dbReference type="InterPro" id="IPR021418">
    <property type="entry name" value="THO_THOC2_C"/>
</dbReference>
<protein>
    <recommendedName>
        <fullName evidence="3">THO complex subunit 2</fullName>
    </recommendedName>
</protein>
<dbReference type="GO" id="GO:0006406">
    <property type="term" value="P:mRNA export from nucleus"/>
    <property type="evidence" value="ECO:0007669"/>
    <property type="project" value="InterPro"/>
</dbReference>
<dbReference type="InterPro" id="IPR040007">
    <property type="entry name" value="Tho2"/>
</dbReference>
<dbReference type="GO" id="GO:0006397">
    <property type="term" value="P:mRNA processing"/>
    <property type="evidence" value="ECO:0007669"/>
    <property type="project" value="InterPro"/>
</dbReference>
<feature type="domain" description="THO complex subunitTHOC2 N-terminal" evidence="7">
    <location>
        <begin position="741"/>
        <end position="815"/>
    </location>
</feature>
<gene>
    <name evidence="9" type="ORF">Rt10032_c17g5869</name>
</gene>
<dbReference type="GO" id="GO:0003729">
    <property type="term" value="F:mRNA binding"/>
    <property type="evidence" value="ECO:0007669"/>
    <property type="project" value="TreeGrafter"/>
</dbReference>
<dbReference type="Pfam" id="PF11262">
    <property type="entry name" value="Tho2"/>
    <property type="match status" value="1"/>
</dbReference>
<feature type="region of interest" description="Disordered" evidence="5">
    <location>
        <begin position="1441"/>
        <end position="1522"/>
    </location>
</feature>
<name>A0A511KN96_RHOTO</name>
<dbReference type="PANTHER" id="PTHR21597">
    <property type="entry name" value="THO2 PROTEIN"/>
    <property type="match status" value="1"/>
</dbReference>
<evidence type="ECO:0000256" key="1">
    <source>
        <dbReference type="ARBA" id="ARBA00004123"/>
    </source>
</evidence>
<keyword evidence="4" id="KW-0539">Nucleus</keyword>
<accession>A0A511KN96</accession>
<dbReference type="Pfam" id="PF16134">
    <property type="entry name" value="THOC2_N"/>
    <property type="match status" value="1"/>
</dbReference>
<feature type="compositionally biased region" description="Basic and acidic residues" evidence="5">
    <location>
        <begin position="1054"/>
        <end position="1064"/>
    </location>
</feature>
<sequence>MAADVPSALAVQQQVAQLLADFSQPDALTASLVALVTLTEPASSLLLSTALNQLIGSTFSLDPSRPDPAQIAAYLHDSLFAAIGRGDGGEADEAKLERKAALADAIIDVAWQLDQQVDTQVPLMWRRANPPAPVEISAIQQPAAEKMEVDAAEPKVDNLEAEKTRQAAAVVEEARQRLAQIVKQLVQSGDLPREAVLERLELPFIRFLGILPDPNFFQRLEVRQRTALYYKQQKFNLLREESEGYSKLVVELLGSMGPPLSPLYASSQESEAARMKRARSVNDRVKNLIGNFDLDPSRTLDVLLDTFSDHVVEHWQFFLDVLAVSPWAPKQLGQAAKSSANLDKGKGKGKAVLVDVGLESDEGSDTIAQILGFKYAYYQGDEAPDVPANLHTTTALLIWHGYVKLTDLWAHLSPTDEDLAKLETKWRDEQAQLARSVGGANALAMAGALVDDEAPAAKPAASTPVNGTASTSAAPPPPPRDLPNQKVGLLRALLTIGDITHAFFILGQFPFLASAFPDIADLLNRLAHVSIDPAYASTSISRQHAQYADEFKAAKPKVTVDSKGEKKVTMPERKLALTSDAFPDPRRDWTFFFPRWQERVPRAGDWAGVVHLLEEMYLPLVKVFVARDFKLFTKLIRIAVADLAVDFANHPRRVNWLDLLRVHLVPAVSLLDSFTAASLELWRVLSLYPIETRFEIYGEWKDVHYRRNPVLGVRKAEAERDVKSLLRRLSTDNVKKLGKSFARIAHTNPAVIFAVALNQVQSYDNLIIPVVEACRYLTDLGYDIMAYSILDALSASKPKTKEDGTSIAMWLQGLATFTGHVYRRWIVMAPSLWVILQYLVNQLVSGNSKDLVVLRELIGRMTGFEPFADLSDAQVSSLAGGKYLRNEVFQKTDIAKASARGQQDGLVKAKNRLASSILDKGLAIPLAVNIALQRQACLKTDAHLKSLSSLFDQNHAILFQFNELLQAITTPDQLAELVPSVTDLLGRFKLDAGVAFDLARPRLRRALREYDEKEAADLAAEAAKKKQGLLAKLAKEKEKASPTPTDASAPAEGDDVKMGDVKEEGEQEESGTPPPPDAKVAMNGAVNDDAAMLDAVTAEVSLAPSKVPWHPGLVQIIQDVTELMPDGARKSIGAPFFTTFWQLALYDILYPKERYDAEIGRLKLLQREASASTALKPDDRRFFIDGVMTIANGLVEEAAKHMNARSTVNRRLTREKAQWFSDVSTTGQRQQLVHDILQYCLIPRSRLSLPDAVFSHQMIKRLHSMNTPQFHTIVLYDSLLTTQISPILYSCTENEARNFGRFLFDILADLYRWHKDKSAYVEEAANPQTSGFLRSMASTQAGEAGRVRGYYDHAEYQRAVLKWHTTMVQGFIDSFKSDEYMHIKNSILVLTKIAPYFPLDYTVGEKLERAVSELVVVEKREDLQILAQGYKAVISKRRPQWLNQPKTETTPVPPAPKPASATASPAVTPAASSKTSPDPAPAPARSSDTSRVPTGPKSSLPSRPGMRTADSDIKPPTGPAAT</sequence>
<evidence type="ECO:0000313" key="10">
    <source>
        <dbReference type="Proteomes" id="UP000321518"/>
    </source>
</evidence>
<organism evidence="9 10">
    <name type="scientific">Rhodotorula toruloides</name>
    <name type="common">Yeast</name>
    <name type="synonym">Rhodosporidium toruloides</name>
    <dbReference type="NCBI Taxonomy" id="5286"/>
    <lineage>
        <taxon>Eukaryota</taxon>
        <taxon>Fungi</taxon>
        <taxon>Dikarya</taxon>
        <taxon>Basidiomycota</taxon>
        <taxon>Pucciniomycotina</taxon>
        <taxon>Microbotryomycetes</taxon>
        <taxon>Sporidiobolales</taxon>
        <taxon>Sporidiobolaceae</taxon>
        <taxon>Rhodotorula</taxon>
    </lineage>
</organism>
<comment type="similarity">
    <text evidence="2">Belongs to the THOC2 family.</text>
</comment>
<dbReference type="Pfam" id="PF11732">
    <property type="entry name" value="Thoc2"/>
    <property type="match status" value="1"/>
</dbReference>
<feature type="compositionally biased region" description="Low complexity" evidence="5">
    <location>
        <begin position="1041"/>
        <end position="1051"/>
    </location>
</feature>
<evidence type="ECO:0000256" key="5">
    <source>
        <dbReference type="SAM" id="MobiDB-lite"/>
    </source>
</evidence>
<evidence type="ECO:0000256" key="4">
    <source>
        <dbReference type="ARBA" id="ARBA00023242"/>
    </source>
</evidence>
<comment type="subcellular location">
    <subcellularLocation>
        <location evidence="1">Nucleus</location>
    </subcellularLocation>
</comment>
<evidence type="ECO:0000313" key="9">
    <source>
        <dbReference type="EMBL" id="GEM11852.1"/>
    </source>
</evidence>
<dbReference type="InterPro" id="IPR032302">
    <property type="entry name" value="THOC2_N"/>
</dbReference>
<dbReference type="Proteomes" id="UP000321518">
    <property type="component" value="Unassembled WGS sequence"/>
</dbReference>
<proteinExistence type="inferred from homology"/>
<feature type="domain" description="THO complex subunit 2 N-terminal" evidence="8">
    <location>
        <begin position="170"/>
        <end position="738"/>
    </location>
</feature>
<evidence type="ECO:0000259" key="8">
    <source>
        <dbReference type="Pfam" id="PF16134"/>
    </source>
</evidence>
<evidence type="ECO:0000256" key="3">
    <source>
        <dbReference type="ARBA" id="ARBA00019596"/>
    </source>
</evidence>
<dbReference type="InterPro" id="IPR021726">
    <property type="entry name" value="THO_THOC2_N"/>
</dbReference>
<evidence type="ECO:0000259" key="7">
    <source>
        <dbReference type="Pfam" id="PF11732"/>
    </source>
</evidence>
<dbReference type="OrthoDB" id="29024at2759"/>
<feature type="region of interest" description="Disordered" evidence="5">
    <location>
        <begin position="1034"/>
        <end position="1077"/>
    </location>
</feature>